<sequence>MPAGVMFRLLRTTAFAVVCCGLSAFAHLLGGGRVTALMAVAALAVSFVAAMPATGRERGGPAVFLLLAGVQVALHLLFSFAPPGLPGVPGAHVHSGLVPGVGMLVSHGLATLMTALWLARGEAVLWALLRHLGVRVIVLLPGAHRTPYWTVVVRAVEPAPLRSAVLEHALSGRAPPAG</sequence>
<reference evidence="2 3" key="1">
    <citation type="submission" date="2024-06" db="EMBL/GenBank/DDBJ databases">
        <title>The Natural Products Discovery Center: Release of the First 8490 Sequenced Strains for Exploring Actinobacteria Biosynthetic Diversity.</title>
        <authorList>
            <person name="Kalkreuter E."/>
            <person name="Kautsar S.A."/>
            <person name="Yang D."/>
            <person name="Bader C.D."/>
            <person name="Teijaro C.N."/>
            <person name="Fluegel L."/>
            <person name="Davis C.M."/>
            <person name="Simpson J.R."/>
            <person name="Lauterbach L."/>
            <person name="Steele A.D."/>
            <person name="Gui C."/>
            <person name="Meng S."/>
            <person name="Li G."/>
            <person name="Viehrig K."/>
            <person name="Ye F."/>
            <person name="Su P."/>
            <person name="Kiefer A.F."/>
            <person name="Nichols A."/>
            <person name="Cepeda A.J."/>
            <person name="Yan W."/>
            <person name="Fan B."/>
            <person name="Jiang Y."/>
            <person name="Adhikari A."/>
            <person name="Zheng C.-J."/>
            <person name="Schuster L."/>
            <person name="Cowan T.M."/>
            <person name="Smanski M.J."/>
            <person name="Chevrette M.G."/>
            <person name="De Carvalho L.P.S."/>
            <person name="Shen B."/>
        </authorList>
    </citation>
    <scope>NUCLEOTIDE SEQUENCE [LARGE SCALE GENOMIC DNA]</scope>
    <source>
        <strain evidence="2 3">NPDC049574</strain>
    </source>
</reference>
<gene>
    <name evidence="2" type="ORF">AB0K40_35255</name>
</gene>
<dbReference type="RefSeq" id="WP_364458217.1">
    <property type="nucleotide sequence ID" value="NZ_JBFARM010000012.1"/>
</dbReference>
<keyword evidence="1" id="KW-0812">Transmembrane</keyword>
<keyword evidence="1" id="KW-1133">Transmembrane helix</keyword>
<feature type="transmembrane region" description="Helical" evidence="1">
    <location>
        <begin position="36"/>
        <end position="55"/>
    </location>
</feature>
<dbReference type="Proteomes" id="UP001552427">
    <property type="component" value="Unassembled WGS sequence"/>
</dbReference>
<evidence type="ECO:0000256" key="1">
    <source>
        <dbReference type="SAM" id="Phobius"/>
    </source>
</evidence>
<dbReference type="EMBL" id="JBFARM010000012">
    <property type="protein sequence ID" value="MEV4290798.1"/>
    <property type="molecule type" value="Genomic_DNA"/>
</dbReference>
<accession>A0ABV3HE34</accession>
<feature type="transmembrane region" description="Helical" evidence="1">
    <location>
        <begin position="101"/>
        <end position="119"/>
    </location>
</feature>
<name>A0ABV3HE34_9ACTN</name>
<keyword evidence="1" id="KW-0472">Membrane</keyword>
<protein>
    <submittedName>
        <fullName evidence="2">MFS transporter</fullName>
    </submittedName>
</protein>
<keyword evidence="3" id="KW-1185">Reference proteome</keyword>
<evidence type="ECO:0000313" key="3">
    <source>
        <dbReference type="Proteomes" id="UP001552427"/>
    </source>
</evidence>
<evidence type="ECO:0000313" key="2">
    <source>
        <dbReference type="EMBL" id="MEV4290798.1"/>
    </source>
</evidence>
<organism evidence="2 3">
    <name type="scientific">Nonomuraea bangladeshensis</name>
    <dbReference type="NCBI Taxonomy" id="404385"/>
    <lineage>
        <taxon>Bacteria</taxon>
        <taxon>Bacillati</taxon>
        <taxon>Actinomycetota</taxon>
        <taxon>Actinomycetes</taxon>
        <taxon>Streptosporangiales</taxon>
        <taxon>Streptosporangiaceae</taxon>
        <taxon>Nonomuraea</taxon>
    </lineage>
</organism>
<feature type="transmembrane region" description="Helical" evidence="1">
    <location>
        <begin position="62"/>
        <end position="81"/>
    </location>
</feature>
<proteinExistence type="predicted"/>
<comment type="caution">
    <text evidence="2">The sequence shown here is derived from an EMBL/GenBank/DDBJ whole genome shotgun (WGS) entry which is preliminary data.</text>
</comment>